<name>A0A5B8KYX0_9HYPH</name>
<feature type="transmembrane region" description="Helical" evidence="1">
    <location>
        <begin position="70"/>
        <end position="93"/>
    </location>
</feature>
<sequence length="112" mass="12279">MIRFLFRLLALIFLAVAIIMAVLDATRSVAASELVLTPLGSSWYAVSPETLNLAQAVIQRYVLPAVWDPVMIWILTLPGFAVFFALAFLFYAIGRRPRGRAGSLGVARRGAL</sequence>
<gene>
    <name evidence="2" type="ORF">FQ775_10540</name>
</gene>
<evidence type="ECO:0000313" key="2">
    <source>
        <dbReference type="EMBL" id="QDZ00789.1"/>
    </source>
</evidence>
<dbReference type="OrthoDB" id="7679120at2"/>
<reference evidence="2" key="1">
    <citation type="submission" date="2020-04" db="EMBL/GenBank/DDBJ databases">
        <title>Nitratireductor sp. nov. isolated from mangrove soil.</title>
        <authorList>
            <person name="Ye Y."/>
        </authorList>
    </citation>
    <scope>NUCLEOTIDE SEQUENCE</scope>
    <source>
        <strain evidence="2">SY7</strain>
    </source>
</reference>
<dbReference type="Proteomes" id="UP000321389">
    <property type="component" value="Chromosome"/>
</dbReference>
<dbReference type="KEGG" id="niy:FQ775_10540"/>
<keyword evidence="1" id="KW-0472">Membrane</keyword>
<evidence type="ECO:0000256" key="1">
    <source>
        <dbReference type="SAM" id="Phobius"/>
    </source>
</evidence>
<proteinExistence type="predicted"/>
<keyword evidence="3" id="KW-1185">Reference proteome</keyword>
<dbReference type="AlphaFoldDB" id="A0A5B8KYX0"/>
<keyword evidence="1" id="KW-1133">Transmembrane helix</keyword>
<evidence type="ECO:0000313" key="3">
    <source>
        <dbReference type="Proteomes" id="UP000321389"/>
    </source>
</evidence>
<protein>
    <submittedName>
        <fullName evidence="2">Uncharacterized protein</fullName>
    </submittedName>
</protein>
<accession>A0A5B8KYX0</accession>
<organism evidence="2 3">
    <name type="scientific">Nitratireductor mangrovi</name>
    <dbReference type="NCBI Taxonomy" id="2599600"/>
    <lineage>
        <taxon>Bacteria</taxon>
        <taxon>Pseudomonadati</taxon>
        <taxon>Pseudomonadota</taxon>
        <taxon>Alphaproteobacteria</taxon>
        <taxon>Hyphomicrobiales</taxon>
        <taxon>Phyllobacteriaceae</taxon>
        <taxon>Nitratireductor</taxon>
    </lineage>
</organism>
<keyword evidence="1" id="KW-0812">Transmembrane</keyword>
<dbReference type="RefSeq" id="WP_146299435.1">
    <property type="nucleotide sequence ID" value="NZ_CP042301.2"/>
</dbReference>
<dbReference type="EMBL" id="CP042301">
    <property type="protein sequence ID" value="QDZ00789.1"/>
    <property type="molecule type" value="Genomic_DNA"/>
</dbReference>